<sequence>MRTREEKKKMKPSMFTLLSGSFMALVLILAVLLAGTRLVGLTPYAVISGSMEPQYPVGSLIYVDQVEPSEISIGDPITFVMNESLMVATHRVVDIKEDGSFITKGDANDTVDGTPVHPKNLLGRPQFSIPYLGYVSVFLASGQGRIVLLGVLGILVLSLLLPEGKSRTLKKEVAD</sequence>
<evidence type="ECO:0000313" key="3">
    <source>
        <dbReference type="EMBL" id="SDI38574.1"/>
    </source>
</evidence>
<accession>A0A1G8K565</accession>
<proteinExistence type="predicted"/>
<dbReference type="Proteomes" id="UP000183255">
    <property type="component" value="Unassembled WGS sequence"/>
</dbReference>
<dbReference type="PANTHER" id="PTHR10806:SF6">
    <property type="entry name" value="SIGNAL PEPTIDASE COMPLEX CATALYTIC SUBUNIT SEC11"/>
    <property type="match status" value="1"/>
</dbReference>
<keyword evidence="2" id="KW-0812">Transmembrane</keyword>
<keyword evidence="2" id="KW-0472">Membrane</keyword>
<gene>
    <name evidence="3" type="ORF">SAMN05421804_102206</name>
</gene>
<feature type="transmembrane region" description="Helical" evidence="2">
    <location>
        <begin position="131"/>
        <end position="161"/>
    </location>
</feature>
<dbReference type="GO" id="GO:0016020">
    <property type="term" value="C:membrane"/>
    <property type="evidence" value="ECO:0007669"/>
    <property type="project" value="UniProtKB-UniRule"/>
</dbReference>
<protein>
    <recommendedName>
        <fullName evidence="1">Signal peptidase I</fullName>
        <ecNumber evidence="1">3.4.21.89</ecNumber>
    </recommendedName>
</protein>
<dbReference type="PRINTS" id="PR00728">
    <property type="entry name" value="SIGNALPTASE"/>
</dbReference>
<evidence type="ECO:0000313" key="4">
    <source>
        <dbReference type="Proteomes" id="UP000183255"/>
    </source>
</evidence>
<dbReference type="RefSeq" id="WP_051651744.1">
    <property type="nucleotide sequence ID" value="NZ_FNDZ01000002.1"/>
</dbReference>
<evidence type="ECO:0000256" key="2">
    <source>
        <dbReference type="SAM" id="Phobius"/>
    </source>
</evidence>
<evidence type="ECO:0000256" key="1">
    <source>
        <dbReference type="NCBIfam" id="TIGR02228"/>
    </source>
</evidence>
<dbReference type="EMBL" id="FNDZ01000002">
    <property type="protein sequence ID" value="SDI38574.1"/>
    <property type="molecule type" value="Genomic_DNA"/>
</dbReference>
<dbReference type="GO" id="GO:0004252">
    <property type="term" value="F:serine-type endopeptidase activity"/>
    <property type="evidence" value="ECO:0007669"/>
    <property type="project" value="UniProtKB-UniRule"/>
</dbReference>
<keyword evidence="2" id="KW-1133">Transmembrane helix</keyword>
<dbReference type="InterPro" id="IPR001733">
    <property type="entry name" value="Peptidase_S26B"/>
</dbReference>
<dbReference type="CDD" id="cd06462">
    <property type="entry name" value="Peptidase_S24_S26"/>
    <property type="match status" value="1"/>
</dbReference>
<dbReference type="NCBIfam" id="TIGR02228">
    <property type="entry name" value="sigpep_I_arch"/>
    <property type="match status" value="1"/>
</dbReference>
<dbReference type="GO" id="GO:0009003">
    <property type="term" value="F:signal peptidase activity"/>
    <property type="evidence" value="ECO:0007669"/>
    <property type="project" value="UniProtKB-EC"/>
</dbReference>
<dbReference type="GO" id="GO:0006465">
    <property type="term" value="P:signal peptide processing"/>
    <property type="evidence" value="ECO:0007669"/>
    <property type="project" value="UniProtKB-UniRule"/>
</dbReference>
<dbReference type="PANTHER" id="PTHR10806">
    <property type="entry name" value="SIGNAL PEPTIDASE COMPLEX CATALYTIC SUBUNIT SEC11"/>
    <property type="match status" value="1"/>
</dbReference>
<name>A0A1G8K565_9CLOT</name>
<organism evidence="3 4">
    <name type="scientific">Proteiniclasticum ruminis</name>
    <dbReference type="NCBI Taxonomy" id="398199"/>
    <lineage>
        <taxon>Bacteria</taxon>
        <taxon>Bacillati</taxon>
        <taxon>Bacillota</taxon>
        <taxon>Clostridia</taxon>
        <taxon>Eubacteriales</taxon>
        <taxon>Clostridiaceae</taxon>
        <taxon>Proteiniclasticum</taxon>
    </lineage>
</organism>
<dbReference type="AlphaFoldDB" id="A0A1G8K565"/>
<dbReference type="EC" id="3.4.21.89" evidence="1"/>
<reference evidence="3 4" key="1">
    <citation type="submission" date="2016-10" db="EMBL/GenBank/DDBJ databases">
        <authorList>
            <person name="de Groot N.N."/>
        </authorList>
    </citation>
    <scope>NUCLEOTIDE SEQUENCE [LARGE SCALE GENOMIC DNA]</scope>
    <source>
        <strain evidence="3 4">CGMCC 1.5058</strain>
    </source>
</reference>